<reference evidence="5" key="1">
    <citation type="submission" date="2018-04" db="EMBL/GenBank/DDBJ databases">
        <authorList>
            <person name="Watanabe M."/>
            <person name="Kojima H."/>
        </authorList>
    </citation>
    <scope>NUCLEOTIDE SEQUENCE [LARGE SCALE GENOMIC DNA]</scope>
    <source>
        <strain evidence="5">Dysh456</strain>
    </source>
</reference>
<protein>
    <recommendedName>
        <fullName evidence="3">Outer membrane protein beta-barrel domain-containing protein</fullName>
    </recommendedName>
</protein>
<gene>
    <name evidence="4" type="ORF">ALSL_2393</name>
</gene>
<organism evidence="4 5">
    <name type="scientific">Aerosticca soli</name>
    <dbReference type="NCBI Taxonomy" id="2010829"/>
    <lineage>
        <taxon>Bacteria</taxon>
        <taxon>Pseudomonadati</taxon>
        <taxon>Pseudomonadota</taxon>
        <taxon>Gammaproteobacteria</taxon>
        <taxon>Lysobacterales</taxon>
        <taxon>Rhodanobacteraceae</taxon>
        <taxon>Aerosticca</taxon>
    </lineage>
</organism>
<sequence>MKKTLFAIALAVAGAAGAASVCAQDQAPVQKARQGWYVDGGLGVSYIGKGPYNGSNYAGSLTGGYRWAVSDELSIGAELGYVYLGKQDAGQSYRDAYHAKGGTSETRSDLRGGTLGAALRWNFSPEWYMNLRAGVFDAHGSGLSDSHDPVRRTFNHNIGYYAGLGAGWDINQHWSVGVSYDYYQVNRDRKMVNGQWDGTRVHMDTQTLTASAEYRF</sequence>
<dbReference type="EMBL" id="AP018560">
    <property type="protein sequence ID" value="BBD81018.1"/>
    <property type="molecule type" value="Genomic_DNA"/>
</dbReference>
<feature type="chain" id="PRO_5016299879" description="Outer membrane protein beta-barrel domain-containing protein" evidence="2">
    <location>
        <begin position="19"/>
        <end position="216"/>
    </location>
</feature>
<reference evidence="5" key="2">
    <citation type="submission" date="2018-06" db="EMBL/GenBank/DDBJ databases">
        <title>Genome sequence of Rhodanobacteraceae bacterium strain Dysh456.</title>
        <authorList>
            <person name="Fukui M."/>
        </authorList>
    </citation>
    <scope>NUCLEOTIDE SEQUENCE [LARGE SCALE GENOMIC DNA]</scope>
    <source>
        <strain evidence="5">Dysh456</strain>
    </source>
</reference>
<evidence type="ECO:0000259" key="3">
    <source>
        <dbReference type="Pfam" id="PF13505"/>
    </source>
</evidence>
<dbReference type="Gene3D" id="2.40.160.20">
    <property type="match status" value="1"/>
</dbReference>
<feature type="domain" description="Outer membrane protein beta-barrel" evidence="3">
    <location>
        <begin position="14"/>
        <end position="216"/>
    </location>
</feature>
<proteinExistence type="predicted"/>
<dbReference type="OrthoDB" id="5735897at2"/>
<dbReference type="Pfam" id="PF13505">
    <property type="entry name" value="OMP_b-brl"/>
    <property type="match status" value="1"/>
</dbReference>
<dbReference type="RefSeq" id="WP_126539453.1">
    <property type="nucleotide sequence ID" value="NZ_AP018560.1"/>
</dbReference>
<dbReference type="KEGG" id="rbd:ALSL_2393"/>
<evidence type="ECO:0000313" key="4">
    <source>
        <dbReference type="EMBL" id="BBD81018.1"/>
    </source>
</evidence>
<keyword evidence="1 2" id="KW-0732">Signal</keyword>
<dbReference type="Proteomes" id="UP000270530">
    <property type="component" value="Chromosome"/>
</dbReference>
<evidence type="ECO:0000256" key="1">
    <source>
        <dbReference type="ARBA" id="ARBA00022729"/>
    </source>
</evidence>
<feature type="signal peptide" evidence="2">
    <location>
        <begin position="1"/>
        <end position="18"/>
    </location>
</feature>
<evidence type="ECO:0000256" key="2">
    <source>
        <dbReference type="SAM" id="SignalP"/>
    </source>
</evidence>
<name>A0A2Z6E8T9_9GAMM</name>
<evidence type="ECO:0000313" key="5">
    <source>
        <dbReference type="Proteomes" id="UP000270530"/>
    </source>
</evidence>
<keyword evidence="5" id="KW-1185">Reference proteome</keyword>
<dbReference type="SUPFAM" id="SSF56925">
    <property type="entry name" value="OMPA-like"/>
    <property type="match status" value="1"/>
</dbReference>
<dbReference type="AlphaFoldDB" id="A0A2Z6E8T9"/>
<dbReference type="InterPro" id="IPR027385">
    <property type="entry name" value="Beta-barrel_OMP"/>
</dbReference>
<dbReference type="InterPro" id="IPR011250">
    <property type="entry name" value="OMP/PagP_B-barrel"/>
</dbReference>
<accession>A0A2Z6E8T9</accession>